<evidence type="ECO:0000256" key="11">
    <source>
        <dbReference type="ARBA" id="ARBA00023180"/>
    </source>
</evidence>
<proteinExistence type="inferred from homology"/>
<dbReference type="GO" id="GO:0016567">
    <property type="term" value="P:protein ubiquitination"/>
    <property type="evidence" value="ECO:0007669"/>
    <property type="project" value="TreeGrafter"/>
</dbReference>
<dbReference type="InterPro" id="IPR011016">
    <property type="entry name" value="Znf_RING-CH"/>
</dbReference>
<dbReference type="Gene3D" id="3.30.40.10">
    <property type="entry name" value="Zinc/RING finger domain, C3HC4 (zinc finger)"/>
    <property type="match status" value="1"/>
</dbReference>
<dbReference type="GO" id="GO:0004842">
    <property type="term" value="F:ubiquitin-protein transferase activity"/>
    <property type="evidence" value="ECO:0007669"/>
    <property type="project" value="TreeGrafter"/>
</dbReference>
<evidence type="ECO:0000256" key="2">
    <source>
        <dbReference type="ARBA" id="ARBA00010532"/>
    </source>
</evidence>
<keyword evidence="4 13" id="KW-0812">Transmembrane</keyword>
<keyword evidence="9 13" id="KW-1133">Transmembrane helix</keyword>
<reference evidence="15" key="1">
    <citation type="submission" date="2023-07" db="EMBL/GenBank/DDBJ databases">
        <authorList>
            <consortium name="CYATHOMIX"/>
        </authorList>
    </citation>
    <scope>NUCLEOTIDE SEQUENCE</scope>
    <source>
        <strain evidence="15">N/A</strain>
    </source>
</reference>
<evidence type="ECO:0000259" key="14">
    <source>
        <dbReference type="PROSITE" id="PS51292"/>
    </source>
</evidence>
<evidence type="ECO:0000256" key="1">
    <source>
        <dbReference type="ARBA" id="ARBA00004141"/>
    </source>
</evidence>
<keyword evidence="16" id="KW-1185">Reference proteome</keyword>
<dbReference type="PROSITE" id="PS51292">
    <property type="entry name" value="ZF_RING_CH"/>
    <property type="match status" value="1"/>
</dbReference>
<dbReference type="SUPFAM" id="SSF57850">
    <property type="entry name" value="RING/U-box"/>
    <property type="match status" value="1"/>
</dbReference>
<dbReference type="GO" id="GO:0016020">
    <property type="term" value="C:membrane"/>
    <property type="evidence" value="ECO:0007669"/>
    <property type="project" value="UniProtKB-SubCell"/>
</dbReference>
<keyword evidence="6" id="KW-0863">Zinc-finger</keyword>
<keyword evidence="8" id="KW-0862">Zinc</keyword>
<feature type="domain" description="RING-CH-type" evidence="14">
    <location>
        <begin position="9"/>
        <end position="78"/>
    </location>
</feature>
<dbReference type="Proteomes" id="UP001176961">
    <property type="component" value="Unassembled WGS sequence"/>
</dbReference>
<comment type="caution">
    <text evidence="15">The sequence shown here is derived from an EMBL/GenBank/DDBJ whole genome shotgun (WGS) entry which is preliminary data.</text>
</comment>
<dbReference type="GO" id="GO:0008270">
    <property type="term" value="F:zinc ion binding"/>
    <property type="evidence" value="ECO:0007669"/>
    <property type="project" value="UniProtKB-KW"/>
</dbReference>
<feature type="compositionally biased region" description="Low complexity" evidence="12">
    <location>
        <begin position="362"/>
        <end position="376"/>
    </location>
</feature>
<dbReference type="PANTHER" id="PTHR46065:SF5">
    <property type="entry name" value="RING-CH-TYPE DOMAIN-CONTAINING PROTEIN"/>
    <property type="match status" value="1"/>
</dbReference>
<organism evidence="15 16">
    <name type="scientific">Cylicocyclus nassatus</name>
    <name type="common">Nematode worm</name>
    <dbReference type="NCBI Taxonomy" id="53992"/>
    <lineage>
        <taxon>Eukaryota</taxon>
        <taxon>Metazoa</taxon>
        <taxon>Ecdysozoa</taxon>
        <taxon>Nematoda</taxon>
        <taxon>Chromadorea</taxon>
        <taxon>Rhabditida</taxon>
        <taxon>Rhabditina</taxon>
        <taxon>Rhabditomorpha</taxon>
        <taxon>Strongyloidea</taxon>
        <taxon>Strongylidae</taxon>
        <taxon>Cylicocyclus</taxon>
    </lineage>
</organism>
<evidence type="ECO:0000256" key="12">
    <source>
        <dbReference type="SAM" id="MobiDB-lite"/>
    </source>
</evidence>
<dbReference type="SMART" id="SM00744">
    <property type="entry name" value="RINGv"/>
    <property type="match status" value="1"/>
</dbReference>
<keyword evidence="7" id="KW-0833">Ubl conjugation pathway</keyword>
<evidence type="ECO:0000256" key="10">
    <source>
        <dbReference type="ARBA" id="ARBA00023136"/>
    </source>
</evidence>
<dbReference type="AlphaFoldDB" id="A0AA36H881"/>
<dbReference type="PRINTS" id="PR01609">
    <property type="entry name" value="CD36FAMILY"/>
</dbReference>
<comment type="subcellular location">
    <subcellularLocation>
        <location evidence="1">Membrane</location>
        <topology evidence="1">Multi-pass membrane protein</topology>
    </subcellularLocation>
</comment>
<dbReference type="InterPro" id="IPR013083">
    <property type="entry name" value="Znf_RING/FYVE/PHD"/>
</dbReference>
<evidence type="ECO:0000256" key="9">
    <source>
        <dbReference type="ARBA" id="ARBA00022989"/>
    </source>
</evidence>
<evidence type="ECO:0000256" key="8">
    <source>
        <dbReference type="ARBA" id="ARBA00022833"/>
    </source>
</evidence>
<keyword evidence="3" id="KW-0808">Transferase</keyword>
<keyword evidence="11" id="KW-0325">Glycoprotein</keyword>
<feature type="transmembrane region" description="Helical" evidence="13">
    <location>
        <begin position="149"/>
        <end position="173"/>
    </location>
</feature>
<evidence type="ECO:0000313" key="15">
    <source>
        <dbReference type="EMBL" id="CAJ0605591.1"/>
    </source>
</evidence>
<comment type="similarity">
    <text evidence="2">Belongs to the CD36 family.</text>
</comment>
<dbReference type="PANTHER" id="PTHR46065">
    <property type="entry name" value="E3 UBIQUITIN-PROTEIN LIGASE MARCH 2/3 FAMILY MEMBER"/>
    <property type="match status" value="1"/>
</dbReference>
<evidence type="ECO:0000256" key="13">
    <source>
        <dbReference type="SAM" id="Phobius"/>
    </source>
</evidence>
<name>A0AA36H881_CYLNA</name>
<dbReference type="Pfam" id="PF01130">
    <property type="entry name" value="CD36"/>
    <property type="match status" value="2"/>
</dbReference>
<protein>
    <recommendedName>
        <fullName evidence="14">RING-CH-type domain-containing protein</fullName>
    </recommendedName>
</protein>
<sequence>MPVLATSLNSSLGPAVCRVCLCGETSIPYLGKSPGEPLISPCHCKGTMGLYHRSCLEHWLSISRTYWCEICKFRYEVGRRKQGFLSYIRNNWHCYGASSEGHSIAGDCACLLILLPLTIGGSILCLQSAAEKLQYVNEKGDFERVHEIVALGLMALFLIVIFGFWVVFMVMFYSKDFYMWQKKNMILYVIDQLDREEETSSRLHNRLSESLRPLLIKKKLKKFFCCGWSVPIKEDTVIPLRDAILDLNPQLVEATGVSFRSPRLPIVTPAAGPILVSPISCASNVTSLAAGPNLSTAILVSTPTASFNIGEDTFEVPTMSTFRPHYTSASAQMLVSTPLRTSPLSVFDAVEEKRLDIATPCDTSTESDTATDSGTDVPESPIATPNEQEPCIPEASTLVKSASTLTAQSISQGDDPRLQERRCPLCGDIILITKDRFKPCDCETVVVCHHGCMVERLQTTKVCEVCGASYQYVEIRANFPQEMQRMVFGPDGYTSADQALLRVDSSAFKHMSSTPIGSSHVLPMFDLERALFPAIIKTQVYLRQLKDGEYPKATYYWSNLPATQYYNFFYFNITNPDEVLYYGEKARLVELGPYSWAETEFKQEVEFRDDGNTIFYKNNKTWSVLYMKQQQKFGKLITKVMNLLLLLLGESPLRVVTQGGVSFESYPDPLITLINSNLTKTLMNFLGNPIPLPNVPAMGYFPNYNHTCDENYIIKTGKDNTDNLALIQKWANMSNLPWWGDAYSSDITESGDGTFQKPGLKKTDRLKQFQSFTCRYNQEDTLLPLSLLRD</sequence>
<evidence type="ECO:0000256" key="4">
    <source>
        <dbReference type="ARBA" id="ARBA00022692"/>
    </source>
</evidence>
<evidence type="ECO:0000256" key="5">
    <source>
        <dbReference type="ARBA" id="ARBA00022723"/>
    </source>
</evidence>
<evidence type="ECO:0000256" key="7">
    <source>
        <dbReference type="ARBA" id="ARBA00022786"/>
    </source>
</evidence>
<accession>A0AA36H881</accession>
<dbReference type="InterPro" id="IPR002159">
    <property type="entry name" value="CD36_fam"/>
</dbReference>
<keyword evidence="5" id="KW-0479">Metal-binding</keyword>
<dbReference type="Pfam" id="PF12906">
    <property type="entry name" value="RINGv"/>
    <property type="match status" value="1"/>
</dbReference>
<evidence type="ECO:0000256" key="6">
    <source>
        <dbReference type="ARBA" id="ARBA00022771"/>
    </source>
</evidence>
<evidence type="ECO:0000313" key="16">
    <source>
        <dbReference type="Proteomes" id="UP001176961"/>
    </source>
</evidence>
<feature type="region of interest" description="Disordered" evidence="12">
    <location>
        <begin position="361"/>
        <end position="389"/>
    </location>
</feature>
<feature type="transmembrane region" description="Helical" evidence="13">
    <location>
        <begin position="108"/>
        <end position="129"/>
    </location>
</feature>
<keyword evidence="10 13" id="KW-0472">Membrane</keyword>
<dbReference type="EMBL" id="CATQJL010000316">
    <property type="protein sequence ID" value="CAJ0605591.1"/>
    <property type="molecule type" value="Genomic_DNA"/>
</dbReference>
<gene>
    <name evidence="15" type="ORF">CYNAS_LOCUS17574</name>
</gene>
<evidence type="ECO:0000256" key="3">
    <source>
        <dbReference type="ARBA" id="ARBA00022679"/>
    </source>
</evidence>